<dbReference type="Proteomes" id="UP000199054">
    <property type="component" value="Unassembled WGS sequence"/>
</dbReference>
<dbReference type="EMBL" id="FODE01000004">
    <property type="protein sequence ID" value="SEN29920.1"/>
    <property type="molecule type" value="Genomic_DNA"/>
</dbReference>
<dbReference type="PANTHER" id="PTHR47755:SF1">
    <property type="entry name" value="CELL DIVISION PROTEIN FTSX"/>
    <property type="match status" value="1"/>
</dbReference>
<feature type="transmembrane region" description="Helical" evidence="1">
    <location>
        <begin position="186"/>
        <end position="213"/>
    </location>
</feature>
<dbReference type="PANTHER" id="PTHR47755">
    <property type="entry name" value="CELL DIVISION PROTEIN FTSX"/>
    <property type="match status" value="1"/>
</dbReference>
<feature type="transmembrane region" description="Helical" evidence="1">
    <location>
        <begin position="43"/>
        <end position="64"/>
    </location>
</feature>
<dbReference type="GO" id="GO:0016020">
    <property type="term" value="C:membrane"/>
    <property type="evidence" value="ECO:0007669"/>
    <property type="project" value="InterPro"/>
</dbReference>
<feature type="transmembrane region" description="Helical" evidence="1">
    <location>
        <begin position="283"/>
        <end position="305"/>
    </location>
</feature>
<keyword evidence="3" id="KW-1185">Reference proteome</keyword>
<protein>
    <submittedName>
        <fullName evidence="2">Cell division transport system permease protein</fullName>
    </submittedName>
</protein>
<evidence type="ECO:0000313" key="2">
    <source>
        <dbReference type="EMBL" id="SEN29920.1"/>
    </source>
</evidence>
<keyword evidence="2" id="KW-0132">Cell division</keyword>
<gene>
    <name evidence="2" type="ORF">SAMN04489859_100411</name>
</gene>
<accession>A0A1H8FEB9</accession>
<sequence length="313" mass="32897">MLKMKKRPDFKALKLKALGQGLLRGDGGAGDRIVPPTGFTAQLTLFSAAAMAFLAVFALALALATGRLADRWSSELAQSVTVRVSADAADQETRTQSVIQLLQTTPGLGQPRLLPDDEVATLLAPWFGPDIPVDALPVPDLIELPITGRDFDAQGLRLRLEAEAPGTVLDDHTEWRRPLVSAAQRLRVMGIFSLVLIGAASAAMITLAAKAALAANLQVIRVLRLIGARDITIATAFVRRFTHRAAIGAAGGTLAGMAAVAALPGANASGGFLTGLGFQGWGWLIPLLIPVVAAAVGFFATRWAALKMLESVR</sequence>
<dbReference type="STRING" id="34002.SAMN04489859_100411"/>
<dbReference type="GO" id="GO:0051301">
    <property type="term" value="P:cell division"/>
    <property type="evidence" value="ECO:0007669"/>
    <property type="project" value="UniProtKB-KW"/>
</dbReference>
<keyword evidence="1" id="KW-1133">Transmembrane helix</keyword>
<keyword evidence="2" id="KW-0131">Cell cycle</keyword>
<evidence type="ECO:0000313" key="3">
    <source>
        <dbReference type="Proteomes" id="UP000199054"/>
    </source>
</evidence>
<keyword evidence="1" id="KW-0812">Transmembrane</keyword>
<feature type="transmembrane region" description="Helical" evidence="1">
    <location>
        <begin position="245"/>
        <end position="263"/>
    </location>
</feature>
<reference evidence="2 3" key="1">
    <citation type="submission" date="2016-10" db="EMBL/GenBank/DDBJ databases">
        <authorList>
            <person name="de Groot N.N."/>
        </authorList>
    </citation>
    <scope>NUCLEOTIDE SEQUENCE [LARGE SCALE GENOMIC DNA]</scope>
    <source>
        <strain evidence="2 3">DSM 8512</strain>
    </source>
</reference>
<dbReference type="AlphaFoldDB" id="A0A1H8FEB9"/>
<organism evidence="2 3">
    <name type="scientific">Paracoccus alcaliphilus</name>
    <dbReference type="NCBI Taxonomy" id="34002"/>
    <lineage>
        <taxon>Bacteria</taxon>
        <taxon>Pseudomonadati</taxon>
        <taxon>Pseudomonadota</taxon>
        <taxon>Alphaproteobacteria</taxon>
        <taxon>Rhodobacterales</taxon>
        <taxon>Paracoccaceae</taxon>
        <taxon>Paracoccus</taxon>
    </lineage>
</organism>
<name>A0A1H8FEB9_9RHOB</name>
<evidence type="ECO:0000256" key="1">
    <source>
        <dbReference type="SAM" id="Phobius"/>
    </source>
</evidence>
<keyword evidence="1" id="KW-0472">Membrane</keyword>
<dbReference type="GO" id="GO:0032153">
    <property type="term" value="C:cell division site"/>
    <property type="evidence" value="ECO:0007669"/>
    <property type="project" value="TreeGrafter"/>
</dbReference>
<dbReference type="InterPro" id="IPR004513">
    <property type="entry name" value="FtsX"/>
</dbReference>
<proteinExistence type="predicted"/>